<keyword evidence="1" id="KW-0808">Transferase</keyword>
<keyword evidence="1" id="KW-0949">S-adenosyl-L-methionine</keyword>
<keyword evidence="4" id="KW-1185">Reference proteome</keyword>
<evidence type="ECO:0000313" key="3">
    <source>
        <dbReference type="EMBL" id="ORC84573.1"/>
    </source>
</evidence>
<keyword evidence="1" id="KW-0479">Metal-binding</keyword>
<keyword evidence="1" id="KW-0863">Zinc-finger</keyword>
<dbReference type="RefSeq" id="XP_028878639.1">
    <property type="nucleotide sequence ID" value="XM_029030040.1"/>
</dbReference>
<dbReference type="EMBL" id="NBCO01000043">
    <property type="protein sequence ID" value="ORC84573.1"/>
    <property type="molecule type" value="Genomic_DNA"/>
</dbReference>
<keyword evidence="1" id="KW-0862">Zinc</keyword>
<dbReference type="Proteomes" id="UP000192257">
    <property type="component" value="Unassembled WGS sequence"/>
</dbReference>
<comment type="catalytic activity">
    <reaction evidence="1">
        <text>cytidine(4) in tRNA(Pro) + S-adenosyl-L-methionine = 2'-O-methylcytidine(4) in tRNA(Pro) + S-adenosyl-L-homocysteine + H(+)</text>
        <dbReference type="Rhea" id="RHEA:32767"/>
        <dbReference type="Rhea" id="RHEA-COMP:10397"/>
        <dbReference type="Rhea" id="RHEA-COMP:10398"/>
        <dbReference type="ChEBI" id="CHEBI:15378"/>
        <dbReference type="ChEBI" id="CHEBI:57856"/>
        <dbReference type="ChEBI" id="CHEBI:59789"/>
        <dbReference type="ChEBI" id="CHEBI:74495"/>
        <dbReference type="ChEBI" id="CHEBI:82748"/>
        <dbReference type="EC" id="2.1.1.225"/>
    </reaction>
</comment>
<dbReference type="InterPro" id="IPR029063">
    <property type="entry name" value="SAM-dependent_MTases_sf"/>
</dbReference>
<feature type="domain" description="Methyltransferase TRM13" evidence="2">
    <location>
        <begin position="301"/>
        <end position="483"/>
    </location>
</feature>
<evidence type="ECO:0000313" key="4">
    <source>
        <dbReference type="Proteomes" id="UP000192257"/>
    </source>
</evidence>
<dbReference type="EC" id="2.1.1.225" evidence="1"/>
<dbReference type="PANTHER" id="PTHR12998:SF1">
    <property type="entry name" value="TRNA:M(4)X MODIFICATION ENZYME TRM13"/>
    <property type="match status" value="1"/>
</dbReference>
<protein>
    <recommendedName>
        <fullName evidence="1">tRNA:m(4)X modification enzyme TRM13</fullName>
        <ecNumber evidence="1">2.1.1.225</ecNumber>
    </recommendedName>
</protein>
<comment type="catalytic activity">
    <reaction evidence="1">
        <text>adenosine(4) in tRNA(His) + S-adenosyl-L-methionine = 2'-O-methyladenosine(4) in tRNA(His) + S-adenosyl-L-homocysteine + H(+)</text>
        <dbReference type="Rhea" id="RHEA:43196"/>
        <dbReference type="Rhea" id="RHEA-COMP:10401"/>
        <dbReference type="Rhea" id="RHEA-COMP:10402"/>
        <dbReference type="ChEBI" id="CHEBI:15378"/>
        <dbReference type="ChEBI" id="CHEBI:57856"/>
        <dbReference type="ChEBI" id="CHEBI:59789"/>
        <dbReference type="ChEBI" id="CHEBI:74411"/>
        <dbReference type="ChEBI" id="CHEBI:74477"/>
        <dbReference type="EC" id="2.1.1.225"/>
    </reaction>
</comment>
<dbReference type="GO" id="GO:0008270">
    <property type="term" value="F:zinc ion binding"/>
    <property type="evidence" value="ECO:0007669"/>
    <property type="project" value="UniProtKB-KW"/>
</dbReference>
<reference evidence="3 4" key="1">
    <citation type="submission" date="2017-03" db="EMBL/GenBank/DDBJ databases">
        <title>An alternative strategy for trypanosome survival in the mammalian bloodstream revealed through genome and transcriptome analysis of the ubiquitous bovine parasite Trypanosoma (Megatrypanum) theileri.</title>
        <authorList>
            <person name="Kelly S."/>
            <person name="Ivens A."/>
            <person name="Mott A."/>
            <person name="O'Neill E."/>
            <person name="Emms D."/>
            <person name="Macleod O."/>
            <person name="Voorheis P."/>
            <person name="Matthews J."/>
            <person name="Matthews K."/>
            <person name="Carrington M."/>
        </authorList>
    </citation>
    <scope>NUCLEOTIDE SEQUENCE [LARGE SCALE GENOMIC DNA]</scope>
    <source>
        <strain evidence="3">Edinburgh</strain>
    </source>
</reference>
<proteinExistence type="inferred from homology"/>
<sequence length="487" mass="55351">MQSARHIRGRGIVRCRRKQYQGVRMAAQFLMPLLTNSQLLTPSSTCSYQRREKILDALMGVPSSLGHEGPLNYTHLTAFMSLQMGELLDMLEGPYMEAVAPPPSTHVAEMWSSSLQECYIHAVLHERSVESASEEKKTRPLRYEAGLVAQNLFADTLYGINTNKNFLSSGGGTGETTRRKETCESRLTSCKTLHLTHRWRQLIDEYTLMLPDRSPLHELENLPQEVGIGELLSSLFTSFDEGESEIKTIVDVGGGNGFLAAQLADRLKCESIVVDPFTPKHSIDNEDFPHWVNSPRQRPRTFRRYPLRRIPLRLPEVDWNSTNVNFDRCALVAKHLCGTAIDECLRHLQDLGKLPRVVVVVPCCYNKGCYDQYCNVKYLSNTANISNTDMWNRWTPLSDWNYSCNQCNINYNSSTLSCRTHMKEHTSWKKMKNILPCMDEIASVIAAIVNYGRVLWLQNAGYKAYTVQYVPRCVTPKNCAIVAVRQC</sequence>
<comment type="similarity">
    <text evidence="1">Belongs to the methyltransferase TRM13 family.</text>
</comment>
<accession>A0A1X0NJE0</accession>
<dbReference type="AlphaFoldDB" id="A0A1X0NJE0"/>
<comment type="caution">
    <text evidence="3">The sequence shown here is derived from an EMBL/GenBank/DDBJ whole genome shotgun (WGS) entry which is preliminary data.</text>
</comment>
<comment type="function">
    <text evidence="1">tRNA methylase which 2'-O-methylates cytidine(4) in tRNA(Pro) and tRNA(Gly)(GCC), and adenosine(4) in tRNA(His).</text>
</comment>
<dbReference type="OrthoDB" id="258806at2759"/>
<gene>
    <name evidence="3" type="ORF">TM35_000431410</name>
</gene>
<keyword evidence="1" id="KW-0489">Methyltransferase</keyword>
<dbReference type="InterPro" id="IPR007871">
    <property type="entry name" value="Methyltransferase_TRM13"/>
</dbReference>
<dbReference type="STRING" id="67003.A0A1X0NJE0"/>
<dbReference type="GeneID" id="39989820"/>
<organism evidence="3 4">
    <name type="scientific">Trypanosoma theileri</name>
    <dbReference type="NCBI Taxonomy" id="67003"/>
    <lineage>
        <taxon>Eukaryota</taxon>
        <taxon>Discoba</taxon>
        <taxon>Euglenozoa</taxon>
        <taxon>Kinetoplastea</taxon>
        <taxon>Metakinetoplastina</taxon>
        <taxon>Trypanosomatida</taxon>
        <taxon>Trypanosomatidae</taxon>
        <taxon>Trypanosoma</taxon>
    </lineage>
</organism>
<keyword evidence="1" id="KW-0819">tRNA processing</keyword>
<dbReference type="SUPFAM" id="SSF53335">
    <property type="entry name" value="S-adenosyl-L-methionine-dependent methyltransferases"/>
    <property type="match status" value="1"/>
</dbReference>
<evidence type="ECO:0000256" key="1">
    <source>
        <dbReference type="RuleBase" id="RU367103"/>
    </source>
</evidence>
<dbReference type="VEuPathDB" id="TriTrypDB:TM35_000431410"/>
<dbReference type="GO" id="GO:0030488">
    <property type="term" value="P:tRNA methylation"/>
    <property type="evidence" value="ECO:0007669"/>
    <property type="project" value="InterPro"/>
</dbReference>
<dbReference type="PANTHER" id="PTHR12998">
    <property type="entry name" value="TRNA:M(4)X MODIFICATION ENZYME TRM13 HOMOLOG"/>
    <property type="match status" value="1"/>
</dbReference>
<dbReference type="InterPro" id="IPR039044">
    <property type="entry name" value="Trm13"/>
</dbReference>
<dbReference type="Pfam" id="PF05206">
    <property type="entry name" value="TRM13"/>
    <property type="match status" value="1"/>
</dbReference>
<evidence type="ECO:0000259" key="2">
    <source>
        <dbReference type="Pfam" id="PF05206"/>
    </source>
</evidence>
<comment type="catalytic activity">
    <reaction evidence="1">
        <text>cytidine(4) in tRNA(Gly)(GCC) + S-adenosyl-L-methionine = 2'-O-methylcytidine(4) in tRNA(Gly)(GCC) + S-adenosyl-L-homocysteine + H(+)</text>
        <dbReference type="Rhea" id="RHEA:43192"/>
        <dbReference type="Rhea" id="RHEA-COMP:10399"/>
        <dbReference type="Rhea" id="RHEA-COMP:10400"/>
        <dbReference type="ChEBI" id="CHEBI:15378"/>
        <dbReference type="ChEBI" id="CHEBI:57856"/>
        <dbReference type="ChEBI" id="CHEBI:59789"/>
        <dbReference type="ChEBI" id="CHEBI:74495"/>
        <dbReference type="ChEBI" id="CHEBI:82748"/>
        <dbReference type="EC" id="2.1.1.225"/>
    </reaction>
</comment>
<name>A0A1X0NJE0_9TRYP</name>
<dbReference type="GO" id="GO:0106050">
    <property type="term" value="F:tRNA 2'-O-methyltransferase activity"/>
    <property type="evidence" value="ECO:0007669"/>
    <property type="project" value="UniProtKB-UniRule"/>
</dbReference>